<dbReference type="Pfam" id="PF14258">
    <property type="entry name" value="DUF4350"/>
    <property type="match status" value="1"/>
</dbReference>
<dbReference type="RefSeq" id="WP_114592810.1">
    <property type="nucleotide sequence ID" value="NZ_CP031165.1"/>
</dbReference>
<organism evidence="3 4">
    <name type="scientific">Euzebya pacifica</name>
    <dbReference type="NCBI Taxonomy" id="1608957"/>
    <lineage>
        <taxon>Bacteria</taxon>
        <taxon>Bacillati</taxon>
        <taxon>Actinomycetota</taxon>
        <taxon>Nitriliruptoria</taxon>
        <taxon>Euzebyales</taxon>
    </lineage>
</organism>
<dbReference type="KEGG" id="euz:DVS28_a3799"/>
<feature type="region of interest" description="Disordered" evidence="1">
    <location>
        <begin position="358"/>
        <end position="380"/>
    </location>
</feature>
<dbReference type="AlphaFoldDB" id="A0A346Y1X4"/>
<evidence type="ECO:0000313" key="4">
    <source>
        <dbReference type="Proteomes" id="UP000264006"/>
    </source>
</evidence>
<dbReference type="OrthoDB" id="5241668at2"/>
<evidence type="ECO:0000313" key="3">
    <source>
        <dbReference type="EMBL" id="AXV08471.1"/>
    </source>
</evidence>
<reference evidence="3 4" key="1">
    <citation type="submission" date="2018-09" db="EMBL/GenBank/DDBJ databases">
        <title>Complete genome sequence of Euzebya sp. DY32-46 isolated from seawater of Pacific Ocean.</title>
        <authorList>
            <person name="Xu L."/>
            <person name="Wu Y.-H."/>
            <person name="Xu X.-W."/>
        </authorList>
    </citation>
    <scope>NUCLEOTIDE SEQUENCE [LARGE SCALE GENOMIC DNA]</scope>
    <source>
        <strain evidence="3 4">DY32-46</strain>
    </source>
</reference>
<dbReference type="Proteomes" id="UP000264006">
    <property type="component" value="Chromosome"/>
</dbReference>
<feature type="domain" description="DUF4350" evidence="2">
    <location>
        <begin position="34"/>
        <end position="199"/>
    </location>
</feature>
<dbReference type="InterPro" id="IPR029062">
    <property type="entry name" value="Class_I_gatase-like"/>
</dbReference>
<name>A0A346Y1X4_9ACTN</name>
<dbReference type="SUPFAM" id="SSF52317">
    <property type="entry name" value="Class I glutamine amidotransferase-like"/>
    <property type="match status" value="1"/>
</dbReference>
<evidence type="ECO:0000259" key="2">
    <source>
        <dbReference type="Pfam" id="PF14258"/>
    </source>
</evidence>
<gene>
    <name evidence="3" type="ORF">DVS28_a3799</name>
</gene>
<accession>A0A346Y1X4</accession>
<dbReference type="InterPro" id="IPR025646">
    <property type="entry name" value="DUF4350"/>
</dbReference>
<dbReference type="EMBL" id="CP031165">
    <property type="protein sequence ID" value="AXV08471.1"/>
    <property type="molecule type" value="Genomic_DNA"/>
</dbReference>
<sequence length="380" mass="40408">MTRRRWGILGAVVLVVLAVVAIGPRRGDGPPLDPDSTGPAGVRGILDVLEEVGADVEVTDGVPTAAHETALVILDQMTDMQRDAVRGWVDDGGTLVVADPLSALAPGLGGVTSIAFTEPTIEPACDDPAVADVDRVSVADGIVFTLPAGASGCFPRNDGHWMVTEQVGRGHIVSLGGPFTLTNDLLDAADNAVLLVNLLQPVDGGAVRVIRGDDPVARGEDGLLDVLPEQVQVALLQIPLLWLAVLWWRAPRHGRPVWEDPPIRVDASETTVSTGHLLQRAGRAGDAGAVLRQQALVELHSRLGIPEDVHGEELIVLVADRTRLPADDLRRALGGPLPRTDDELVDLARRTAALRRALHRVDANRPPTDDLVPNRSPDRE</sequence>
<keyword evidence="4" id="KW-1185">Reference proteome</keyword>
<protein>
    <submittedName>
        <fullName evidence="3">Secreted protein</fullName>
    </submittedName>
</protein>
<proteinExistence type="predicted"/>
<evidence type="ECO:0000256" key="1">
    <source>
        <dbReference type="SAM" id="MobiDB-lite"/>
    </source>
</evidence>